<reference evidence="10 11" key="1">
    <citation type="submission" date="2009-04" db="EMBL/GenBank/DDBJ databases">
        <authorList>
            <person name="Reysenbach A.-L."/>
            <person name="Heidelberg J.F."/>
            <person name="Nelson W.C."/>
        </authorList>
    </citation>
    <scope>NUCLEOTIDE SEQUENCE [LARGE SCALE GENOMIC DNA]</scope>
    <source>
        <strain evidence="10 11">SS-5</strain>
    </source>
</reference>
<dbReference type="Pfam" id="PF00696">
    <property type="entry name" value="AA_kinase"/>
    <property type="match status" value="1"/>
</dbReference>
<evidence type="ECO:0000259" key="9">
    <source>
        <dbReference type="SMART" id="SM00359"/>
    </source>
</evidence>
<dbReference type="Gene3D" id="2.30.130.10">
    <property type="entry name" value="PUA domain"/>
    <property type="match status" value="1"/>
</dbReference>
<comment type="caution">
    <text evidence="8">Lacks conserved residue(s) required for the propagation of feature annotation.</text>
</comment>
<dbReference type="GO" id="GO:0055129">
    <property type="term" value="P:L-proline biosynthetic process"/>
    <property type="evidence" value="ECO:0007669"/>
    <property type="project" value="UniProtKB-UniRule"/>
</dbReference>
<dbReference type="InterPro" id="IPR001048">
    <property type="entry name" value="Asp/Glu/Uridylate_kinase"/>
</dbReference>
<keyword evidence="4 8" id="KW-0808">Transferase</keyword>
<dbReference type="SMART" id="SM00359">
    <property type="entry name" value="PUA"/>
    <property type="match status" value="1"/>
</dbReference>
<dbReference type="PROSITE" id="PS50890">
    <property type="entry name" value="PUA"/>
    <property type="match status" value="1"/>
</dbReference>
<comment type="pathway">
    <text evidence="8">Amino-acid biosynthesis; L-proline biosynthesis; L-glutamate 5-semialdehyde from L-glutamate: step 1/2.</text>
</comment>
<dbReference type="GO" id="GO:0003723">
    <property type="term" value="F:RNA binding"/>
    <property type="evidence" value="ECO:0007669"/>
    <property type="project" value="InterPro"/>
</dbReference>
<accession>C4FJC2</accession>
<feature type="binding site" evidence="8">
    <location>
        <position position="53"/>
    </location>
    <ligand>
        <name>substrate</name>
    </ligand>
</feature>
<dbReference type="InterPro" id="IPR002478">
    <property type="entry name" value="PUA"/>
</dbReference>
<evidence type="ECO:0000256" key="7">
    <source>
        <dbReference type="ARBA" id="ARBA00022840"/>
    </source>
</evidence>
<dbReference type="OrthoDB" id="9804434at2"/>
<feature type="binding site" evidence="8">
    <location>
        <begin position="213"/>
        <end position="219"/>
    </location>
    <ligand>
        <name>ATP</name>
        <dbReference type="ChEBI" id="CHEBI:30616"/>
    </ligand>
</feature>
<dbReference type="FunFam" id="3.40.1160.10:FF:000006">
    <property type="entry name" value="Glutamate 5-kinase"/>
    <property type="match status" value="1"/>
</dbReference>
<dbReference type="InterPro" id="IPR019797">
    <property type="entry name" value="Glutamate_5-kinase_CS"/>
</dbReference>
<dbReference type="Pfam" id="PF01472">
    <property type="entry name" value="PUA"/>
    <property type="match status" value="1"/>
</dbReference>
<organism evidence="10 11">
    <name type="scientific">Sulfurihydrogenibium yellowstonense SS-5</name>
    <dbReference type="NCBI Taxonomy" id="432331"/>
    <lineage>
        <taxon>Bacteria</taxon>
        <taxon>Pseudomonadati</taxon>
        <taxon>Aquificota</taxon>
        <taxon>Aquificia</taxon>
        <taxon>Aquificales</taxon>
        <taxon>Hydrogenothermaceae</taxon>
        <taxon>Sulfurihydrogenibium</taxon>
    </lineage>
</organism>
<evidence type="ECO:0000256" key="8">
    <source>
        <dbReference type="HAMAP-Rule" id="MF_00456"/>
    </source>
</evidence>
<dbReference type="PANTHER" id="PTHR43654">
    <property type="entry name" value="GLUTAMATE 5-KINASE"/>
    <property type="match status" value="1"/>
</dbReference>
<evidence type="ECO:0000256" key="3">
    <source>
        <dbReference type="ARBA" id="ARBA00022650"/>
    </source>
</evidence>
<dbReference type="Gene3D" id="3.40.1160.10">
    <property type="entry name" value="Acetylglutamate kinase-like"/>
    <property type="match status" value="1"/>
</dbReference>
<evidence type="ECO:0000256" key="5">
    <source>
        <dbReference type="ARBA" id="ARBA00022741"/>
    </source>
</evidence>
<protein>
    <recommendedName>
        <fullName evidence="8">Glutamate 5-kinase</fullName>
        <ecNumber evidence="8">2.7.2.11</ecNumber>
    </recommendedName>
    <alternativeName>
        <fullName evidence="8">Gamma-glutamyl kinase</fullName>
        <shortName evidence="8">GK</shortName>
    </alternativeName>
</protein>
<evidence type="ECO:0000256" key="2">
    <source>
        <dbReference type="ARBA" id="ARBA00022605"/>
    </source>
</evidence>
<dbReference type="PANTHER" id="PTHR43654:SF1">
    <property type="entry name" value="ISOPENTENYL PHOSPHATE KINASE"/>
    <property type="match status" value="1"/>
</dbReference>
<keyword evidence="1 8" id="KW-0963">Cytoplasm</keyword>
<dbReference type="InterPro" id="IPR011529">
    <property type="entry name" value="Glu_5kinase"/>
</dbReference>
<sequence>MERRQYIEKAKRIVIKIGSQLLEKDNDIDTEFISDLARQISLLKDKEIIIVSSGAVLAGVKKLKLPSRPKNITEKQAVASVGQAYLMQIYDKFFSEYNLIIGQVLLTIEGLQERKRYLYAKETLNKLIEFNVVPIINENDAIAVEEIVFGDNDFLAAHVSLLTDANLLIILSTAGGLYTDDPSNPDAKLIEEIKADVDEALNFAKSSKSKFGSGGMRSKLEAAKIATQHSIPVIIAPKKKDIIVDILSGNKIGTFIHPHKAKKSSSKKSWLELLSYPKGKLIVDAGAEKALKAGKSLLPSGIKEVEGIFNQKDVVAIANEEGNIIGKGIVNLGYKEIKKIKGLKTEKAKEILGKDVEEVIHADNIVIF</sequence>
<dbReference type="SUPFAM" id="SSF88697">
    <property type="entry name" value="PUA domain-like"/>
    <property type="match status" value="1"/>
</dbReference>
<comment type="catalytic activity">
    <reaction evidence="8">
        <text>L-glutamate + ATP = L-glutamyl 5-phosphate + ADP</text>
        <dbReference type="Rhea" id="RHEA:14877"/>
        <dbReference type="ChEBI" id="CHEBI:29985"/>
        <dbReference type="ChEBI" id="CHEBI:30616"/>
        <dbReference type="ChEBI" id="CHEBI:58274"/>
        <dbReference type="ChEBI" id="CHEBI:456216"/>
        <dbReference type="EC" id="2.7.2.11"/>
    </reaction>
</comment>
<feature type="domain" description="PUA" evidence="9">
    <location>
        <begin position="279"/>
        <end position="361"/>
    </location>
</feature>
<dbReference type="PROSITE" id="PS00902">
    <property type="entry name" value="GLUTAMATE_5_KINASE"/>
    <property type="match status" value="1"/>
</dbReference>
<comment type="subcellular location">
    <subcellularLocation>
        <location evidence="8">Cytoplasm</location>
    </subcellularLocation>
</comment>
<proteinExistence type="inferred from homology"/>
<dbReference type="AlphaFoldDB" id="C4FJC2"/>
<dbReference type="CDD" id="cd04242">
    <property type="entry name" value="AAK_G5K_ProB"/>
    <property type="match status" value="1"/>
</dbReference>
<keyword evidence="2 8" id="KW-0028">Amino-acid biosynthesis</keyword>
<evidence type="ECO:0000313" key="10">
    <source>
        <dbReference type="EMBL" id="EEP60833.1"/>
    </source>
</evidence>
<comment type="similarity">
    <text evidence="8">Belongs to the glutamate 5-kinase family.</text>
</comment>
<comment type="function">
    <text evidence="8">Catalyzes the transfer of a phosphate group to glutamate to form L-glutamate 5-phosphate.</text>
</comment>
<dbReference type="GO" id="GO:0004349">
    <property type="term" value="F:glutamate 5-kinase activity"/>
    <property type="evidence" value="ECO:0007669"/>
    <property type="project" value="UniProtKB-UniRule"/>
</dbReference>
<evidence type="ECO:0000313" key="11">
    <source>
        <dbReference type="Proteomes" id="UP000005540"/>
    </source>
</evidence>
<evidence type="ECO:0000256" key="4">
    <source>
        <dbReference type="ARBA" id="ARBA00022679"/>
    </source>
</evidence>
<dbReference type="EMBL" id="ABZS01000049">
    <property type="protein sequence ID" value="EEP60833.1"/>
    <property type="molecule type" value="Genomic_DNA"/>
</dbReference>
<comment type="caution">
    <text evidence="10">The sequence shown here is derived from an EMBL/GenBank/DDBJ whole genome shotgun (WGS) entry which is preliminary data.</text>
</comment>
<dbReference type="InterPro" id="IPR001057">
    <property type="entry name" value="Glu/AcGlu_kinase"/>
</dbReference>
<dbReference type="InterPro" id="IPR041739">
    <property type="entry name" value="G5K_ProB"/>
</dbReference>
<dbReference type="InterPro" id="IPR036974">
    <property type="entry name" value="PUA_sf"/>
</dbReference>
<dbReference type="CDD" id="cd21157">
    <property type="entry name" value="PUA_G5K"/>
    <property type="match status" value="1"/>
</dbReference>
<feature type="binding site" evidence="8">
    <location>
        <position position="140"/>
    </location>
    <ligand>
        <name>substrate</name>
    </ligand>
</feature>
<dbReference type="RefSeq" id="WP_007546405.1">
    <property type="nucleotide sequence ID" value="NZ_ABZS01000049.1"/>
</dbReference>
<dbReference type="SUPFAM" id="SSF53633">
    <property type="entry name" value="Carbamate kinase-like"/>
    <property type="match status" value="1"/>
</dbReference>
<dbReference type="HAMAP" id="MF_00456">
    <property type="entry name" value="ProB"/>
    <property type="match status" value="1"/>
</dbReference>
<feature type="binding site" evidence="8">
    <location>
        <position position="152"/>
    </location>
    <ligand>
        <name>substrate</name>
    </ligand>
</feature>
<dbReference type="InterPro" id="IPR015947">
    <property type="entry name" value="PUA-like_sf"/>
</dbReference>
<dbReference type="GO" id="GO:0005829">
    <property type="term" value="C:cytosol"/>
    <property type="evidence" value="ECO:0007669"/>
    <property type="project" value="TreeGrafter"/>
</dbReference>
<dbReference type="InterPro" id="IPR036393">
    <property type="entry name" value="AceGlu_kinase-like_sf"/>
</dbReference>
<dbReference type="EC" id="2.7.2.11" evidence="8"/>
<evidence type="ECO:0000256" key="1">
    <source>
        <dbReference type="ARBA" id="ARBA00022490"/>
    </source>
</evidence>
<name>C4FJC2_9AQUI</name>
<keyword evidence="11" id="KW-1185">Reference proteome</keyword>
<dbReference type="NCBIfam" id="TIGR01027">
    <property type="entry name" value="proB"/>
    <property type="match status" value="1"/>
</dbReference>
<dbReference type="InterPro" id="IPR005715">
    <property type="entry name" value="Glu_5kinase/COase_Synthase"/>
</dbReference>
<feature type="binding site" evidence="8">
    <location>
        <position position="16"/>
    </location>
    <ligand>
        <name>ATP</name>
        <dbReference type="ChEBI" id="CHEBI:30616"/>
    </ligand>
</feature>
<gene>
    <name evidence="8 10" type="primary">proB</name>
    <name evidence="10" type="ORF">SULYE_0664</name>
</gene>
<dbReference type="GO" id="GO:0005524">
    <property type="term" value="F:ATP binding"/>
    <property type="evidence" value="ECO:0007669"/>
    <property type="project" value="UniProtKB-KW"/>
</dbReference>
<dbReference type="PIRSF" id="PIRSF000729">
    <property type="entry name" value="GK"/>
    <property type="match status" value="1"/>
</dbReference>
<dbReference type="UniPathway" id="UPA00098">
    <property type="reaction ID" value="UER00359"/>
</dbReference>
<keyword evidence="3 8" id="KW-0641">Proline biosynthesis</keyword>
<keyword evidence="5 8" id="KW-0547">Nucleotide-binding</keyword>
<keyword evidence="7 8" id="KW-0067">ATP-binding</keyword>
<dbReference type="PRINTS" id="PR00474">
    <property type="entry name" value="GLU5KINASE"/>
</dbReference>
<keyword evidence="6 8" id="KW-0418">Kinase</keyword>
<dbReference type="Proteomes" id="UP000005540">
    <property type="component" value="Unassembled WGS sequence"/>
</dbReference>
<evidence type="ECO:0000256" key="6">
    <source>
        <dbReference type="ARBA" id="ARBA00022777"/>
    </source>
</evidence>